<accession>A0A383DCL6</accession>
<protein>
    <submittedName>
        <fullName evidence="1">Uncharacterized protein</fullName>
    </submittedName>
</protein>
<name>A0A383DCL6_9ZZZZ</name>
<dbReference type="SUPFAM" id="SSF48452">
    <property type="entry name" value="TPR-like"/>
    <property type="match status" value="1"/>
</dbReference>
<dbReference type="InterPro" id="IPR011990">
    <property type="entry name" value="TPR-like_helical_dom_sf"/>
</dbReference>
<dbReference type="Gene3D" id="1.25.40.10">
    <property type="entry name" value="Tetratricopeptide repeat domain"/>
    <property type="match status" value="1"/>
</dbReference>
<gene>
    <name evidence="1" type="ORF">METZ01_LOCUS495071</name>
</gene>
<feature type="non-terminal residue" evidence="1">
    <location>
        <position position="236"/>
    </location>
</feature>
<organism evidence="1">
    <name type="scientific">marine metagenome</name>
    <dbReference type="NCBI Taxonomy" id="408172"/>
    <lineage>
        <taxon>unclassified sequences</taxon>
        <taxon>metagenomes</taxon>
        <taxon>ecological metagenomes</taxon>
    </lineage>
</organism>
<evidence type="ECO:0000313" key="1">
    <source>
        <dbReference type="EMBL" id="SVE42217.1"/>
    </source>
</evidence>
<feature type="non-terminal residue" evidence="1">
    <location>
        <position position="1"/>
    </location>
</feature>
<dbReference type="AlphaFoldDB" id="A0A383DCL6"/>
<dbReference type="EMBL" id="UINC01216184">
    <property type="protein sequence ID" value="SVE42217.1"/>
    <property type="molecule type" value="Genomic_DNA"/>
</dbReference>
<proteinExistence type="predicted"/>
<reference evidence="1" key="1">
    <citation type="submission" date="2018-05" db="EMBL/GenBank/DDBJ databases">
        <authorList>
            <person name="Lanie J.A."/>
            <person name="Ng W.-L."/>
            <person name="Kazmierczak K.M."/>
            <person name="Andrzejewski T.M."/>
            <person name="Davidsen T.M."/>
            <person name="Wayne K.J."/>
            <person name="Tettelin H."/>
            <person name="Glass J.I."/>
            <person name="Rusch D."/>
            <person name="Podicherti R."/>
            <person name="Tsui H.-C.T."/>
            <person name="Winkler M.E."/>
        </authorList>
    </citation>
    <scope>NUCLEOTIDE SEQUENCE</scope>
</reference>
<sequence length="236" mass="27702">NNYLEGVKYLNELNYKLADEKFQEAIRIDSTFFDAYYLSGISRWWLNEGSLEKNITIADNIRRGIKSVTVYDKNQKLKAAGAYHLFTVSYDSARYYYEQLVEIDSNDKVSWYALGEAYFHMNKNEAQAKKLYEKANISFQRALELDPNFRVAQIHIFHILLMEGKFVEIIEEEKENLERDNLINITNKSFLKESFENIIISYDLLEDSVNSIKYLDQAKASLNNNQYCKIINNIGF</sequence>